<protein>
    <submittedName>
        <fullName evidence="7">Uncharacterized protein</fullName>
    </submittedName>
</protein>
<sequence length="182" mass="20645">MDVYLLEGIITDECVVSKHSRAARRNEIQEPEAKALETLPRAEKTDLTSVIIRATAKKNEDLLTSKMNKKERSKNKVTKKSTPMTNINKERVERAINLSERLEGKISKSKQRAKMVQTTRKANWDVINSEVKIHAGALEAASDDKDSEKLQEDSMVDDFYEVDKPKIQTAKNAFALLDEVEL</sequence>
<dbReference type="InterPro" id="IPR053278">
    <property type="entry name" value="Pre-60S_factor_ECM1"/>
</dbReference>
<dbReference type="AlphaFoldDB" id="A0A0H5C7I8"/>
<keyword evidence="6" id="KW-0539">Nucleus</keyword>
<evidence type="ECO:0000256" key="4">
    <source>
        <dbReference type="ARBA" id="ARBA00022490"/>
    </source>
</evidence>
<dbReference type="PANTHER" id="PTHR28280">
    <property type="entry name" value="SHUTTLING PRE-60S FACTOR ECM1"/>
    <property type="match status" value="1"/>
</dbReference>
<dbReference type="Pfam" id="PF09135">
    <property type="entry name" value="Alb1"/>
    <property type="match status" value="1"/>
</dbReference>
<dbReference type="PANTHER" id="PTHR28280:SF1">
    <property type="entry name" value="SHUTTLING PRE-60S FACTOR ECM1"/>
    <property type="match status" value="1"/>
</dbReference>
<accession>A0A0H5C7I8</accession>
<name>A0A0H5C7I8_CYBJN</name>
<comment type="subcellular location">
    <subcellularLocation>
        <location evidence="2">Cytoplasm</location>
    </subcellularLocation>
    <subcellularLocation>
        <location evidence="1">Nucleus</location>
    </subcellularLocation>
</comment>
<dbReference type="GO" id="GO:0005737">
    <property type="term" value="C:cytoplasm"/>
    <property type="evidence" value="ECO:0007669"/>
    <property type="project" value="UniProtKB-SubCell"/>
</dbReference>
<reference evidence="8" key="1">
    <citation type="journal article" date="2015" name="J. Biotechnol.">
        <title>The structure of the Cyberlindnera jadinii genome and its relation to Candida utilis analyzed by the occurrence of single nucleotide polymorphisms.</title>
        <authorList>
            <person name="Rupp O."/>
            <person name="Brinkrolf K."/>
            <person name="Buerth C."/>
            <person name="Kunigo M."/>
            <person name="Schneider J."/>
            <person name="Jaenicke S."/>
            <person name="Goesmann A."/>
            <person name="Puehler A."/>
            <person name="Jaeger K.-E."/>
            <person name="Ernst J.F."/>
        </authorList>
    </citation>
    <scope>NUCLEOTIDE SEQUENCE [LARGE SCALE GENOMIC DNA]</scope>
    <source>
        <strain evidence="8">ATCC 18201 / CBS 1600 / BCRC 20928 / JCM 3617 / NBRC 0987 / NRRL Y-1542</strain>
    </source>
</reference>
<dbReference type="GO" id="GO:0000055">
    <property type="term" value="P:ribosomal large subunit export from nucleus"/>
    <property type="evidence" value="ECO:0007669"/>
    <property type="project" value="TreeGrafter"/>
</dbReference>
<gene>
    <name evidence="7" type="ORF">BN1211_4810</name>
</gene>
<keyword evidence="5" id="KW-0690">Ribosome biogenesis</keyword>
<evidence type="ECO:0000313" key="8">
    <source>
        <dbReference type="Proteomes" id="UP000038830"/>
    </source>
</evidence>
<dbReference type="EMBL" id="CDQK01000005">
    <property type="protein sequence ID" value="CEP24093.1"/>
    <property type="molecule type" value="Genomic_DNA"/>
</dbReference>
<evidence type="ECO:0000256" key="6">
    <source>
        <dbReference type="ARBA" id="ARBA00023242"/>
    </source>
</evidence>
<evidence type="ECO:0000313" key="7">
    <source>
        <dbReference type="EMBL" id="CEP24093.1"/>
    </source>
</evidence>
<evidence type="ECO:0000256" key="3">
    <source>
        <dbReference type="ARBA" id="ARBA00022448"/>
    </source>
</evidence>
<keyword evidence="3" id="KW-0813">Transport</keyword>
<dbReference type="GO" id="GO:0030687">
    <property type="term" value="C:preribosome, large subunit precursor"/>
    <property type="evidence" value="ECO:0007669"/>
    <property type="project" value="TreeGrafter"/>
</dbReference>
<dbReference type="GO" id="GO:0005730">
    <property type="term" value="C:nucleolus"/>
    <property type="evidence" value="ECO:0007669"/>
    <property type="project" value="TreeGrafter"/>
</dbReference>
<evidence type="ECO:0000256" key="2">
    <source>
        <dbReference type="ARBA" id="ARBA00004496"/>
    </source>
</evidence>
<evidence type="ECO:0000256" key="5">
    <source>
        <dbReference type="ARBA" id="ARBA00022517"/>
    </source>
</evidence>
<dbReference type="InterPro" id="IPR022784">
    <property type="entry name" value="Ribosome_bgen_Alb1"/>
</dbReference>
<proteinExistence type="predicted"/>
<organism evidence="7 8">
    <name type="scientific">Cyberlindnera jadinii (strain ATCC 18201 / CBS 1600 / BCRC 20928 / JCM 3617 / NBRC 0987 / NRRL Y-1542)</name>
    <name type="common">Torula yeast</name>
    <name type="synonym">Candida utilis</name>
    <dbReference type="NCBI Taxonomy" id="983966"/>
    <lineage>
        <taxon>Eukaryota</taxon>
        <taxon>Fungi</taxon>
        <taxon>Dikarya</taxon>
        <taxon>Ascomycota</taxon>
        <taxon>Saccharomycotina</taxon>
        <taxon>Saccharomycetes</taxon>
        <taxon>Phaffomycetales</taxon>
        <taxon>Phaffomycetaceae</taxon>
        <taxon>Cyberlindnera</taxon>
    </lineage>
</organism>
<evidence type="ECO:0000256" key="1">
    <source>
        <dbReference type="ARBA" id="ARBA00004123"/>
    </source>
</evidence>
<dbReference type="Proteomes" id="UP000038830">
    <property type="component" value="Unassembled WGS sequence"/>
</dbReference>
<keyword evidence="4" id="KW-0963">Cytoplasm</keyword>